<dbReference type="InterPro" id="IPR050515">
    <property type="entry name" value="Beta-lactam/transpept"/>
</dbReference>
<dbReference type="Pfam" id="PF00905">
    <property type="entry name" value="Transpeptidase"/>
    <property type="match status" value="1"/>
</dbReference>
<dbReference type="PANTHER" id="PTHR30627:SF24">
    <property type="entry name" value="PENICILLIN-BINDING PROTEIN 4B"/>
    <property type="match status" value="1"/>
</dbReference>
<dbReference type="GO" id="GO:0005886">
    <property type="term" value="C:plasma membrane"/>
    <property type="evidence" value="ECO:0007669"/>
    <property type="project" value="TreeGrafter"/>
</dbReference>
<keyword evidence="4" id="KW-1185">Reference proteome</keyword>
<proteinExistence type="predicted"/>
<dbReference type="InterPro" id="IPR036138">
    <property type="entry name" value="PBP_dimer_sf"/>
</dbReference>
<gene>
    <name evidence="3" type="ORF">HNR67_008101</name>
</gene>
<reference evidence="3 4" key="1">
    <citation type="submission" date="2020-08" db="EMBL/GenBank/DDBJ databases">
        <title>Sequencing the genomes of 1000 actinobacteria strains.</title>
        <authorList>
            <person name="Klenk H.-P."/>
        </authorList>
    </citation>
    <scope>NUCLEOTIDE SEQUENCE [LARGE SCALE GENOMIC DNA]</scope>
    <source>
        <strain evidence="3 4">DSM 44230</strain>
    </source>
</reference>
<keyword evidence="3" id="KW-0132">Cell division</keyword>
<dbReference type="SUPFAM" id="SSF56519">
    <property type="entry name" value="Penicillin binding protein dimerisation domain"/>
    <property type="match status" value="1"/>
</dbReference>
<evidence type="ECO:0000313" key="4">
    <source>
        <dbReference type="Proteomes" id="UP000533598"/>
    </source>
</evidence>
<evidence type="ECO:0000313" key="3">
    <source>
        <dbReference type="EMBL" id="MBB4681983.1"/>
    </source>
</evidence>
<evidence type="ECO:0000259" key="1">
    <source>
        <dbReference type="Pfam" id="PF00905"/>
    </source>
</evidence>
<name>A0A7W7FYS8_9PSEU</name>
<dbReference type="GO" id="GO:0008658">
    <property type="term" value="F:penicillin binding"/>
    <property type="evidence" value="ECO:0007669"/>
    <property type="project" value="InterPro"/>
</dbReference>
<evidence type="ECO:0000259" key="2">
    <source>
        <dbReference type="Pfam" id="PF05223"/>
    </source>
</evidence>
<feature type="domain" description="Penicillin-binding protein transpeptidase" evidence="1">
    <location>
        <begin position="329"/>
        <end position="591"/>
    </location>
</feature>
<dbReference type="Gene3D" id="3.90.1310.10">
    <property type="entry name" value="Penicillin-binding protein 2a (Domain 2)"/>
    <property type="match status" value="1"/>
</dbReference>
<dbReference type="PANTHER" id="PTHR30627">
    <property type="entry name" value="PEPTIDOGLYCAN D,D-TRANSPEPTIDASE"/>
    <property type="match status" value="1"/>
</dbReference>
<sequence>MSAHRVVGVTAVLVLALPVAGCGLFGAEPKPEDSAKTFLSAFAGGDTTTAANSTDEPKPAKELLDRVRAALKPTAVSTTVQQTLVAADDSTTASASYDVKWDLGAGRTWAYQGKLELRRTEKTWRVHWAPNVIHPKLQPQQTLALREQQPQLAPILDRDGGALLNPEKVVVVLLDRKSAGDLPKTAGALAAAVSRFDKSITQQSVTDGASKVPDGQAYTVVSLRDADYQQVKGAIYDLPGVRFSSQSRLLAPAGKEFASQVLPGVRKTVEDQVAGTAGWRVVTLNAGGSEVEALQEQQAQPAKAVTLTLSRGVQAAAEDALEPIKNQAMLVAFQPSTGDVLAVAQNAEADKGGSLALTGNYPPGSTFKVVTAAAALQAGAATPDTVLPCPGTWTLQGRKIPNNDEFDLGNVPLHQAFAASCNTTFAELASKLPADSLTNAAKQFGVGVDFDLAGVRTLTGKVPPAEPVVERAEDGFGQGKVVTTPFGMALVAATAARGSMPTPNLLRGTETKVVGGIPAPAPAIGDQIRPMMREVVVSGTAKKLNRLGEVHGKTGTAQFGDGTHSHGWFIGFRGDLAFAVLIVDAGTSGPAVDAAARFLGAVR</sequence>
<dbReference type="GO" id="GO:0046677">
    <property type="term" value="P:response to antibiotic"/>
    <property type="evidence" value="ECO:0007669"/>
    <property type="project" value="InterPro"/>
</dbReference>
<dbReference type="GO" id="GO:0071972">
    <property type="term" value="F:peptidoglycan L,D-transpeptidase activity"/>
    <property type="evidence" value="ECO:0007669"/>
    <property type="project" value="TreeGrafter"/>
</dbReference>
<dbReference type="InterPro" id="IPR001460">
    <property type="entry name" value="PCN-bd_Tpept"/>
</dbReference>
<dbReference type="EMBL" id="JACHMH010000001">
    <property type="protein sequence ID" value="MBB4681983.1"/>
    <property type="molecule type" value="Genomic_DNA"/>
</dbReference>
<dbReference type="AlphaFoldDB" id="A0A7W7FYS8"/>
<dbReference type="Gene3D" id="3.40.710.10">
    <property type="entry name" value="DD-peptidase/beta-lactamase superfamily"/>
    <property type="match status" value="1"/>
</dbReference>
<protein>
    <submittedName>
        <fullName evidence="3">Cell division protein FtsI/penicillin-binding protein 2</fullName>
    </submittedName>
</protein>
<accession>A0A7W7FYS8</accession>
<dbReference type="InterPro" id="IPR012338">
    <property type="entry name" value="Beta-lactam/transpept-like"/>
</dbReference>
<dbReference type="Pfam" id="PF05223">
    <property type="entry name" value="MecA_N"/>
    <property type="match status" value="1"/>
</dbReference>
<dbReference type="GO" id="GO:0071555">
    <property type="term" value="P:cell wall organization"/>
    <property type="evidence" value="ECO:0007669"/>
    <property type="project" value="TreeGrafter"/>
</dbReference>
<comment type="caution">
    <text evidence="3">The sequence shown here is derived from an EMBL/GenBank/DDBJ whole genome shotgun (WGS) entry which is preliminary data.</text>
</comment>
<organism evidence="3 4">
    <name type="scientific">Crossiella cryophila</name>
    <dbReference type="NCBI Taxonomy" id="43355"/>
    <lineage>
        <taxon>Bacteria</taxon>
        <taxon>Bacillati</taxon>
        <taxon>Actinomycetota</taxon>
        <taxon>Actinomycetes</taxon>
        <taxon>Pseudonocardiales</taxon>
        <taxon>Pseudonocardiaceae</taxon>
        <taxon>Crossiella</taxon>
    </lineage>
</organism>
<dbReference type="Proteomes" id="UP000533598">
    <property type="component" value="Unassembled WGS sequence"/>
</dbReference>
<keyword evidence="3" id="KW-0131">Cell cycle</keyword>
<dbReference type="SUPFAM" id="SSF56601">
    <property type="entry name" value="beta-lactamase/transpeptidase-like"/>
    <property type="match status" value="1"/>
</dbReference>
<dbReference type="GO" id="GO:0051301">
    <property type="term" value="P:cell division"/>
    <property type="evidence" value="ECO:0007669"/>
    <property type="project" value="UniProtKB-KW"/>
</dbReference>
<dbReference type="RefSeq" id="WP_185008949.1">
    <property type="nucleotide sequence ID" value="NZ_BAAAUI010000034.1"/>
</dbReference>
<dbReference type="InterPro" id="IPR007887">
    <property type="entry name" value="MecA_N"/>
</dbReference>
<feature type="domain" description="NTF2-like N-terminal transpeptidase" evidence="2">
    <location>
        <begin position="30"/>
        <end position="141"/>
    </location>
</feature>